<dbReference type="Proteomes" id="UP001281761">
    <property type="component" value="Unassembled WGS sequence"/>
</dbReference>
<dbReference type="InterPro" id="IPR013886">
    <property type="entry name" value="PI31_Prot_C"/>
</dbReference>
<sequence>MTCFLESFGQLIVKHSVAPLSESFLVLCGITAELLQEGFDLDESSFSSQLKSASFSHPLLSPVVLNAKVTFSSSKLFIESTFSSSDQSHQPDNVPLRFFISPGFQEQGINSIQQLIQTSQPLSHETLLSIFGDNKNTQLFSLRQFRHTIFQNLTYPSVDCLHDFLKSHPQAITCQICSYDVLHPPQQQPIQQSTQRPHHPPVSSFPDDLLSENSMNPTTVPTFYGGQNDLRIRGICDDDLYGQGGRVDLQIRPPQRGGNLVGPNHPIFGRGPGLRDPFDDTIPPPGSIPPGARYDPVRPFQSQKRGPRLPPQHPDLEPYGGNNYDYI</sequence>
<comment type="similarity">
    <text evidence="1">Belongs to the proteasome inhibitor PI31 family.</text>
</comment>
<protein>
    <recommendedName>
        <fullName evidence="3">PI31 proteasome regulator C-terminal domain-containing protein</fullName>
    </recommendedName>
</protein>
<dbReference type="Pfam" id="PF08577">
    <property type="entry name" value="PI31_Prot_C"/>
    <property type="match status" value="1"/>
</dbReference>
<evidence type="ECO:0000313" key="5">
    <source>
        <dbReference type="Proteomes" id="UP001281761"/>
    </source>
</evidence>
<gene>
    <name evidence="4" type="ORF">BLNAU_376</name>
</gene>
<evidence type="ECO:0000256" key="2">
    <source>
        <dbReference type="SAM" id="MobiDB-lite"/>
    </source>
</evidence>
<feature type="region of interest" description="Disordered" evidence="2">
    <location>
        <begin position="252"/>
        <end position="327"/>
    </location>
</feature>
<proteinExistence type="inferred from homology"/>
<evidence type="ECO:0000256" key="1">
    <source>
        <dbReference type="ARBA" id="ARBA00006405"/>
    </source>
</evidence>
<evidence type="ECO:0000259" key="3">
    <source>
        <dbReference type="Pfam" id="PF08577"/>
    </source>
</evidence>
<organism evidence="4 5">
    <name type="scientific">Blattamonas nauphoetae</name>
    <dbReference type="NCBI Taxonomy" id="2049346"/>
    <lineage>
        <taxon>Eukaryota</taxon>
        <taxon>Metamonada</taxon>
        <taxon>Preaxostyla</taxon>
        <taxon>Oxymonadida</taxon>
        <taxon>Blattamonas</taxon>
    </lineage>
</organism>
<keyword evidence="5" id="KW-1185">Reference proteome</keyword>
<feature type="domain" description="PI31 proteasome regulator C-terminal" evidence="3">
    <location>
        <begin position="237"/>
        <end position="299"/>
    </location>
</feature>
<accession>A0ABQ9YLC8</accession>
<comment type="caution">
    <text evidence="4">The sequence shown here is derived from an EMBL/GenBank/DDBJ whole genome shotgun (WGS) entry which is preliminary data.</text>
</comment>
<dbReference type="EMBL" id="JARBJD010000002">
    <property type="protein sequence ID" value="KAK2964460.1"/>
    <property type="molecule type" value="Genomic_DNA"/>
</dbReference>
<name>A0ABQ9YLC8_9EUKA</name>
<reference evidence="4 5" key="1">
    <citation type="journal article" date="2022" name="bioRxiv">
        <title>Genomics of Preaxostyla Flagellates Illuminates Evolutionary Transitions and the Path Towards Mitochondrial Loss.</title>
        <authorList>
            <person name="Novak L.V.F."/>
            <person name="Treitli S.C."/>
            <person name="Pyrih J."/>
            <person name="Halakuc P."/>
            <person name="Pipaliya S.V."/>
            <person name="Vacek V."/>
            <person name="Brzon O."/>
            <person name="Soukal P."/>
            <person name="Eme L."/>
            <person name="Dacks J.B."/>
            <person name="Karnkowska A."/>
            <person name="Elias M."/>
            <person name="Hampl V."/>
        </authorList>
    </citation>
    <scope>NUCLEOTIDE SEQUENCE [LARGE SCALE GENOMIC DNA]</scope>
    <source>
        <strain evidence="4">NAU3</strain>
        <tissue evidence="4">Gut</tissue>
    </source>
</reference>
<evidence type="ECO:0000313" key="4">
    <source>
        <dbReference type="EMBL" id="KAK2964460.1"/>
    </source>
</evidence>